<evidence type="ECO:0000256" key="9">
    <source>
        <dbReference type="ARBA" id="ARBA00023242"/>
    </source>
</evidence>
<feature type="compositionally biased region" description="Polar residues" evidence="10">
    <location>
        <begin position="556"/>
        <end position="587"/>
    </location>
</feature>
<dbReference type="InterPro" id="IPR044867">
    <property type="entry name" value="DEUBAD_dom"/>
</dbReference>
<dbReference type="PROSITE" id="PS51916">
    <property type="entry name" value="DEUBAD"/>
    <property type="match status" value="1"/>
</dbReference>
<dbReference type="InterPro" id="IPR028020">
    <property type="entry name" value="ASX_DEUBAD_dom"/>
</dbReference>
<evidence type="ECO:0000256" key="1">
    <source>
        <dbReference type="ARBA" id="ARBA00004123"/>
    </source>
</evidence>
<evidence type="ECO:0000259" key="11">
    <source>
        <dbReference type="PROSITE" id="PS51916"/>
    </source>
</evidence>
<evidence type="ECO:0000256" key="5">
    <source>
        <dbReference type="ARBA" id="ARBA00022771"/>
    </source>
</evidence>
<keyword evidence="6" id="KW-0862">Zinc</keyword>
<keyword evidence="4" id="KW-0479">Metal-binding</keyword>
<dbReference type="Pfam" id="PF13922">
    <property type="entry name" value="PHD_3"/>
    <property type="match status" value="1"/>
</dbReference>
<dbReference type="InterPro" id="IPR026905">
    <property type="entry name" value="ASX-like_PHD"/>
</dbReference>
<evidence type="ECO:0000256" key="3">
    <source>
        <dbReference type="ARBA" id="ARBA00022491"/>
    </source>
</evidence>
<sequence>MLHTNTRIGDGTFFKIPGKSGLYSLKKEGTPSLADGATESVCETDIEGIEMTESNNSTSDENGVCPTKPPEELSSEHDTNPNAAAVQNKSVSSTQQHTKKALKQALRQQHKRRNGVSMMVNKAVPRVVLTPLKVSDEQPDSPSGIESKNGIGDGEGSDKELKPGQRSPTGKQISQHLKKLKKSGLGHLKWTKAEDIDIETPGSILVNTNLRALINKHTFASLPQHFQQYLLLLLPEVDRQMGSDGVLRLSNSALNNEFFAYAAQGWKQRLAEGEFTPEMQLRIRQEIEKEKKIEPWKEKFYEIYYGEKLGMTEEESMILTSVQECTEDGPSSAAESSCLPGTSSQSPAEKKEPENTEKLQECEESVDEAVCNMELVSKVVTEQATEDILLSGFPDISAEESVVQEEIAVEVDSNICEYLEQDEQEIGPAEYVSSCTPNEAEETPTLQSDNLIECAVESSTQSPEEVNHKVTGDSEKGYIDLSLKCTNQPSSVDQSISRPEPSPEQRETKIQVGPQPEENMQQIQEATISAPSEIPPEELQISPELRISMLEKEDTLLSSTKQVSTSSEPPFSCRNTTIQSPEHQSSLPLLPKAKQQHTAEKHDLKAAAFTEAPNSSILKLEDSKPAEPPPEITAAASTLEAVPLPEIPKTENLQLQQNIKEPKQETNNAFVSGKASPETSNNAKGLKQIKHHHSQEKSSSLLLSETTSKSKHHRSHQTNHQHRLEEPHSANHVEPNKSPEIQRTDCRDPEISKRKTGEQHTGICKEKRARIEDKEHQNTSQSSAPPPEKEVPPKEELRVPPLKIQLSKVGLPFIIKTQPVSKPEPKVSSTSGPSTGRNTGARTLADIKARAQQARAQREAAAAAAVAAAARITSGDGGAPSEGSKTRTLAHIKEQTKAKLFAKHQARAHSHQAAKGAKLHSSKEDKCSSDSQVAVQSKSDGPTGVIIANPNRRPLEKGFALSSGSCPTFKASENRIAKSVGNMSVPNAAPHSIPVPQPSCKLPQTGRTNTMPSVENNHANPNTVFNSAVPVSVHGFSISPDNPSVLMAVGRPNHQKSLFQVYPSKPGAKATVSGSTHRAVVPKYNDDSTAPVSTEVPAMPCPLNNASPNHPINGGLRYTGQTTPQVSCVSTALPTSKGSTFQDNTVSKRNCPPRSNTPFLFERPSVPFPSDYHALSNADRRETQHYRQKASMTKYITDRGHVNKSPIKNNPMPTNENVVNEIGTWGECRQLPLTDSASNKAIPCKVIVDHSSGSYSSTPAANLVDARQNLPNKGVKTETVLRLQESIMSRSEPFRQKTEQNSIFNDASRTNSKKLQVTNNALHGSPVLQQNRQKGVTPSEQSAANLIYSSLLYKHVEKVVISDQISEPKSWLKEKDDCMDTMIIHQHVSDVKKKKGKIISSTEGMITSPDCSIFSETIIKSEPSDMDTEDLKEAVNLHHGSHFLDERTVKTSVAATDIAEDCVSLNTENHKRGYLAVSSSCRLSSVEANNPLVTQLLQGNLPLEKVLPQPRSGARLEINRLPLPLQNTSVCKTAAAMRNVMENVQSCLSPDGKGLAPGIGGPVHIRKRDICPNKKVSKSAGELAHIKCEQNNQMTEAESKNASCTLSTYLNQLGPRQPFVQEWVKKSLMHGRITPSPEIKQQKRPLPACIFQKDSLDIDKNGSFPSEASDSQRLFYPPRADVRDTNPPTALLQANMKATSGCTTPNTLAFNRNQEQKGLGEVNISVATDQLRKRSVFSSNLQIKQADDIHSVSQAAQNASLLHPPNGEVPSDQKQTDVAMETKRLSWLPSANICSNIKVEPISFNEGLGNNCEMAVKQTSYQQNEAKEHMQGFQLKSPEFPSYMAPAPHKSFAQLKTPQAPQSQQVYGKYSTIHFGNTNFNRTASVIEKSIGSFLGNSASSGSDLSNQSASVSGQIFADGSSVDELELKCSCRLKAMIVCKGCGAFCHDDCIGPSKLCVACLVVR</sequence>
<feature type="compositionally biased region" description="Polar residues" evidence="10">
    <location>
        <begin position="333"/>
        <end position="347"/>
    </location>
</feature>
<evidence type="ECO:0000256" key="8">
    <source>
        <dbReference type="ARBA" id="ARBA00023163"/>
    </source>
</evidence>
<feature type="compositionally biased region" description="Basic and acidic residues" evidence="10">
    <location>
        <begin position="722"/>
        <end position="777"/>
    </location>
</feature>
<evidence type="ECO:0000256" key="10">
    <source>
        <dbReference type="SAM" id="MobiDB-lite"/>
    </source>
</evidence>
<organism evidence="12 13">
    <name type="scientific">Polyodon spathula</name>
    <name type="common">North American paddlefish</name>
    <name type="synonym">Squalus spathula</name>
    <dbReference type="NCBI Taxonomy" id="7913"/>
    <lineage>
        <taxon>Eukaryota</taxon>
        <taxon>Metazoa</taxon>
        <taxon>Chordata</taxon>
        <taxon>Craniata</taxon>
        <taxon>Vertebrata</taxon>
        <taxon>Euteleostomi</taxon>
        <taxon>Actinopterygii</taxon>
        <taxon>Chondrostei</taxon>
        <taxon>Acipenseriformes</taxon>
        <taxon>Polyodontidae</taxon>
        <taxon>Polyodon</taxon>
    </lineage>
</organism>
<feature type="compositionally biased region" description="Basic and acidic residues" evidence="10">
    <location>
        <begin position="69"/>
        <end position="79"/>
    </location>
</feature>
<keyword evidence="3" id="KW-0678">Repressor</keyword>
<keyword evidence="13" id="KW-1185">Reference proteome</keyword>
<evidence type="ECO:0000313" key="13">
    <source>
        <dbReference type="Proteomes" id="UP001166093"/>
    </source>
</evidence>
<evidence type="ECO:0000313" key="12">
    <source>
        <dbReference type="EMBL" id="MBN3276871.1"/>
    </source>
</evidence>
<feature type="compositionally biased region" description="Polar residues" evidence="10">
    <location>
        <begin position="52"/>
        <end position="61"/>
    </location>
</feature>
<evidence type="ECO:0000256" key="6">
    <source>
        <dbReference type="ARBA" id="ARBA00022833"/>
    </source>
</evidence>
<feature type="compositionally biased region" description="Basic residues" evidence="10">
    <location>
        <begin position="97"/>
        <end position="114"/>
    </location>
</feature>
<dbReference type="Proteomes" id="UP001166093">
    <property type="component" value="Unassembled WGS sequence"/>
</dbReference>
<keyword evidence="9" id="KW-0539">Nucleus</keyword>
<evidence type="ECO:0000256" key="2">
    <source>
        <dbReference type="ARBA" id="ARBA00006391"/>
    </source>
</evidence>
<feature type="compositionally biased region" description="Polar residues" evidence="10">
    <location>
        <begin position="827"/>
        <end position="841"/>
    </location>
</feature>
<feature type="domain" description="DEUBAD" evidence="11">
    <location>
        <begin position="201"/>
        <end position="310"/>
    </location>
</feature>
<dbReference type="InterPro" id="IPR024811">
    <property type="entry name" value="ASX/ASX-like"/>
</dbReference>
<protein>
    <submittedName>
        <fullName evidence="12">ASXL3 protein</fullName>
    </submittedName>
</protein>
<accession>A0ABS2XR85</accession>
<keyword evidence="8" id="KW-0804">Transcription</keyword>
<comment type="similarity">
    <text evidence="2">Belongs to the Asx family.</text>
</comment>
<reference evidence="12" key="1">
    <citation type="journal article" date="2021" name="Cell">
        <title>Tracing the genetic footprints of vertebrate landing in non-teleost ray-finned fishes.</title>
        <authorList>
            <person name="Bi X."/>
            <person name="Wang K."/>
            <person name="Yang L."/>
            <person name="Pan H."/>
            <person name="Jiang H."/>
            <person name="Wei Q."/>
            <person name="Fang M."/>
            <person name="Yu H."/>
            <person name="Zhu C."/>
            <person name="Cai Y."/>
            <person name="He Y."/>
            <person name="Gan X."/>
            <person name="Zeng H."/>
            <person name="Yu D."/>
            <person name="Zhu Y."/>
            <person name="Jiang H."/>
            <person name="Qiu Q."/>
            <person name="Yang H."/>
            <person name="Zhang Y.E."/>
            <person name="Wang W."/>
            <person name="Zhu M."/>
            <person name="He S."/>
            <person name="Zhang G."/>
        </authorList>
    </citation>
    <scope>NUCLEOTIDE SEQUENCE</scope>
    <source>
        <strain evidence="12">Pddl_001</strain>
    </source>
</reference>
<feature type="non-terminal residue" evidence="12">
    <location>
        <position position="1965"/>
    </location>
</feature>
<dbReference type="Pfam" id="PF13919">
    <property type="entry name" value="ASXH"/>
    <property type="match status" value="1"/>
</dbReference>
<evidence type="ECO:0000256" key="4">
    <source>
        <dbReference type="ARBA" id="ARBA00022723"/>
    </source>
</evidence>
<feature type="non-terminal residue" evidence="12">
    <location>
        <position position="1"/>
    </location>
</feature>
<keyword evidence="7" id="KW-0805">Transcription regulation</keyword>
<feature type="compositionally biased region" description="Low complexity" evidence="10">
    <location>
        <begin position="697"/>
        <end position="707"/>
    </location>
</feature>
<feature type="compositionally biased region" description="Polar residues" evidence="10">
    <location>
        <begin position="487"/>
        <end position="497"/>
    </location>
</feature>
<dbReference type="PANTHER" id="PTHR13578">
    <property type="entry name" value="ADDITIONAL SEX COMBS LIKE PROTEIN ASXL"/>
    <property type="match status" value="1"/>
</dbReference>
<proteinExistence type="inferred from homology"/>
<dbReference type="PANTHER" id="PTHR13578:SF18">
    <property type="entry name" value="POLYCOMB GROUP PROTEIN ASXL3-RELATED"/>
    <property type="match status" value="1"/>
</dbReference>
<feature type="region of interest" description="Disordered" evidence="10">
    <location>
        <begin position="816"/>
        <end position="841"/>
    </location>
</feature>
<feature type="region of interest" description="Disordered" evidence="10">
    <location>
        <begin position="322"/>
        <end position="362"/>
    </location>
</feature>
<feature type="region of interest" description="Disordered" evidence="10">
    <location>
        <begin position="556"/>
        <end position="803"/>
    </location>
</feature>
<feature type="compositionally biased region" description="Basic and acidic residues" evidence="10">
    <location>
        <begin position="348"/>
        <end position="361"/>
    </location>
</feature>
<feature type="region of interest" description="Disordered" evidence="10">
    <location>
        <begin position="1133"/>
        <end position="1164"/>
    </location>
</feature>
<comment type="subcellular location">
    <subcellularLocation>
        <location evidence="1">Nucleus</location>
    </subcellularLocation>
</comment>
<feature type="compositionally biased region" description="Basic and acidic residues" evidence="10">
    <location>
        <begin position="787"/>
        <end position="798"/>
    </location>
</feature>
<feature type="region of interest" description="Disordered" evidence="10">
    <location>
        <begin position="50"/>
        <end position="178"/>
    </location>
</feature>
<dbReference type="EMBL" id="JAAWVQ010063365">
    <property type="protein sequence ID" value="MBN3276871.1"/>
    <property type="molecule type" value="Genomic_DNA"/>
</dbReference>
<feature type="region of interest" description="Disordered" evidence="10">
    <location>
        <begin position="487"/>
        <end position="543"/>
    </location>
</feature>
<keyword evidence="5" id="KW-0863">Zinc-finger</keyword>
<feature type="compositionally biased region" description="Basic residues" evidence="10">
    <location>
        <begin position="709"/>
        <end position="721"/>
    </location>
</feature>
<feature type="compositionally biased region" description="Polar residues" evidence="10">
    <location>
        <begin position="518"/>
        <end position="530"/>
    </location>
</feature>
<comment type="caution">
    <text evidence="12">The sequence shown here is derived from an EMBL/GenBank/DDBJ whole genome shotgun (WGS) entry which is preliminary data.</text>
</comment>
<feature type="compositionally biased region" description="Polar residues" evidence="10">
    <location>
        <begin position="166"/>
        <end position="175"/>
    </location>
</feature>
<name>A0ABS2XR85_POLSP</name>
<evidence type="ECO:0000256" key="7">
    <source>
        <dbReference type="ARBA" id="ARBA00023015"/>
    </source>
</evidence>
<feature type="compositionally biased region" description="Polar residues" evidence="10">
    <location>
        <begin position="651"/>
        <end position="670"/>
    </location>
</feature>
<feature type="compositionally biased region" description="Polar residues" evidence="10">
    <location>
        <begin position="1133"/>
        <end position="1158"/>
    </location>
</feature>
<gene>
    <name evidence="12" type="primary">Asxl3</name>
    <name evidence="12" type="ORF">GTO93_0008497</name>
</gene>
<feature type="compositionally biased region" description="Polar residues" evidence="10">
    <location>
        <begin position="80"/>
        <end position="96"/>
    </location>
</feature>